<name>A0A3D4S4L5_9ENTE</name>
<dbReference type="GO" id="GO:0016779">
    <property type="term" value="F:nucleotidyltransferase activity"/>
    <property type="evidence" value="ECO:0007669"/>
    <property type="project" value="InterPro"/>
</dbReference>
<comment type="caution">
    <text evidence="2">The sequence shown here is derived from an EMBL/GenBank/DDBJ whole genome shotgun (WGS) entry which is preliminary data.</text>
</comment>
<dbReference type="SUPFAM" id="SSF81301">
    <property type="entry name" value="Nucleotidyltransferase"/>
    <property type="match status" value="1"/>
</dbReference>
<sequence length="293" mass="33905">MGVSENFSSFCNNLRMSETTVSNVQYRYKQITKRINSDFWNSSSDSLHSLYVGSYGRGTAIHVSDIDIIVRLPVEKYHQYSKYIGNGQSVLLQEVKASLKQTYSTSHVKADGQVIGIDFKDGVSFEIVPAFQNTDNSSYTYPDSNSGGSWKVTYPREEIAAMNELNRLTNKNLKRLCRMARAWKDKNSVPISGILIDTLAYKFIKDWTFRDKSYLYYDFMSRDFFEYLKNLSTTIEFWYAPGSNRRVYKLKNFQMKAKQSYELALVAIDYEESNMPLSAKSKWRDIYGSKFPS</sequence>
<evidence type="ECO:0000313" key="2">
    <source>
        <dbReference type="EMBL" id="HCS93769.1"/>
    </source>
</evidence>
<dbReference type="EMBL" id="DQHO01000023">
    <property type="protein sequence ID" value="HCS93769.1"/>
    <property type="molecule type" value="Genomic_DNA"/>
</dbReference>
<dbReference type="InterPro" id="IPR043519">
    <property type="entry name" value="NT_sf"/>
</dbReference>
<proteinExistence type="predicted"/>
<evidence type="ECO:0000256" key="1">
    <source>
        <dbReference type="ARBA" id="ARBA00023118"/>
    </source>
</evidence>
<dbReference type="InterPro" id="IPR006116">
    <property type="entry name" value="NT_2-5OAS_ClassI-CCAase"/>
</dbReference>
<accession>A0A3D4S4L5</accession>
<dbReference type="Pfam" id="PF18144">
    <property type="entry name" value="SMODS"/>
    <property type="match status" value="1"/>
</dbReference>
<dbReference type="CDD" id="cd05400">
    <property type="entry name" value="NT_2-5OAS_ClassI-CCAase"/>
    <property type="match status" value="1"/>
</dbReference>
<dbReference type="Gene3D" id="3.30.460.10">
    <property type="entry name" value="Beta Polymerase, domain 2"/>
    <property type="match status" value="1"/>
</dbReference>
<keyword evidence="1" id="KW-0051">Antiviral defense</keyword>
<keyword evidence="2" id="KW-0808">Transferase</keyword>
<reference evidence="2 3" key="1">
    <citation type="journal article" date="2018" name="Nat. Biotechnol.">
        <title>A standardized bacterial taxonomy based on genome phylogeny substantially revises the tree of life.</title>
        <authorList>
            <person name="Parks D.H."/>
            <person name="Chuvochina M."/>
            <person name="Waite D.W."/>
            <person name="Rinke C."/>
            <person name="Skarshewski A."/>
            <person name="Chaumeil P.A."/>
            <person name="Hugenholtz P."/>
        </authorList>
    </citation>
    <scope>NUCLEOTIDE SEQUENCE [LARGE SCALE GENOMIC DNA]</scope>
    <source>
        <strain evidence="2">UBA11306</strain>
    </source>
</reference>
<protein>
    <submittedName>
        <fullName evidence="2">Nucleotidyltransferase</fullName>
    </submittedName>
</protein>
<dbReference type="STRING" id="1121105.GCA_000421665_01093"/>
<evidence type="ECO:0000313" key="3">
    <source>
        <dbReference type="Proteomes" id="UP000262195"/>
    </source>
</evidence>
<dbReference type="Proteomes" id="UP000262195">
    <property type="component" value="Unassembled WGS sequence"/>
</dbReference>
<dbReference type="AlphaFoldDB" id="A0A3D4S4L5"/>
<organism evidence="2 3">
    <name type="scientific">Bavariicoccus seileri</name>
    <dbReference type="NCBI Taxonomy" id="549685"/>
    <lineage>
        <taxon>Bacteria</taxon>
        <taxon>Bacillati</taxon>
        <taxon>Bacillota</taxon>
        <taxon>Bacilli</taxon>
        <taxon>Lactobacillales</taxon>
        <taxon>Enterococcaceae</taxon>
        <taxon>Bavariicoccus</taxon>
    </lineage>
</organism>
<dbReference type="GO" id="GO:0051607">
    <property type="term" value="P:defense response to virus"/>
    <property type="evidence" value="ECO:0007669"/>
    <property type="project" value="UniProtKB-KW"/>
</dbReference>
<gene>
    <name evidence="2" type="ORF">DIW15_03550</name>
</gene>